<evidence type="ECO:0000256" key="1">
    <source>
        <dbReference type="ARBA" id="ARBA00004141"/>
    </source>
</evidence>
<dbReference type="Pfam" id="PF05493">
    <property type="entry name" value="ATP_synt_H"/>
    <property type="match status" value="1"/>
</dbReference>
<dbReference type="EMBL" id="JAHBMH010000073">
    <property type="protein sequence ID" value="KAK1933031.1"/>
    <property type="molecule type" value="Genomic_DNA"/>
</dbReference>
<dbReference type="GO" id="GO:0046961">
    <property type="term" value="F:proton-transporting ATPase activity, rotational mechanism"/>
    <property type="evidence" value="ECO:0007669"/>
    <property type="project" value="InterPro"/>
</dbReference>
<reference evidence="10" key="1">
    <citation type="journal article" date="2014" name="Nucleic Acids Res.">
        <title>The evolutionary dynamics of variant antigen genes in Babesia reveal a history of genomic innovation underlying host-parasite interaction.</title>
        <authorList>
            <person name="Jackson A.P."/>
            <person name="Otto T.D."/>
            <person name="Darby A."/>
            <person name="Ramaprasad A."/>
            <person name="Xia D."/>
            <person name="Echaide I.E."/>
            <person name="Farber M."/>
            <person name="Gahlot S."/>
            <person name="Gamble J."/>
            <person name="Gupta D."/>
            <person name="Gupta Y."/>
            <person name="Jackson L."/>
            <person name="Malandrin L."/>
            <person name="Malas T.B."/>
            <person name="Moussa E."/>
            <person name="Nair M."/>
            <person name="Reid A.J."/>
            <person name="Sanders M."/>
            <person name="Sharma J."/>
            <person name="Tracey A."/>
            <person name="Quail M.A."/>
            <person name="Weir W."/>
            <person name="Wastling J.M."/>
            <person name="Hall N."/>
            <person name="Willadsen P."/>
            <person name="Lingelbach K."/>
            <person name="Shiels B."/>
            <person name="Tait A."/>
            <person name="Berriman M."/>
            <person name="Allred D.R."/>
            <person name="Pain A."/>
        </authorList>
    </citation>
    <scope>NUCLEOTIDE SEQUENCE</scope>
    <source>
        <strain evidence="10">1802A</strain>
    </source>
</reference>
<evidence type="ECO:0000256" key="8">
    <source>
        <dbReference type="ARBA" id="ARBA00023136"/>
    </source>
</evidence>
<keyword evidence="11" id="KW-1185">Reference proteome</keyword>
<keyword evidence="3" id="KW-0813">Transport</keyword>
<gene>
    <name evidence="10" type="ORF">X943_001900</name>
</gene>
<dbReference type="AlphaFoldDB" id="A0AAD9G717"/>
<evidence type="ECO:0000256" key="4">
    <source>
        <dbReference type="ARBA" id="ARBA00022692"/>
    </source>
</evidence>
<evidence type="ECO:0000256" key="2">
    <source>
        <dbReference type="ARBA" id="ARBA00008328"/>
    </source>
</evidence>
<name>A0AAD9G717_BABDI</name>
<comment type="caution">
    <text evidence="10">The sequence shown here is derived from an EMBL/GenBank/DDBJ whole genome shotgun (WGS) entry which is preliminary data.</text>
</comment>
<comment type="subcellular location">
    <subcellularLocation>
        <location evidence="1">Membrane</location>
        <topology evidence="1">Multi-pass membrane protein</topology>
    </subcellularLocation>
</comment>
<feature type="transmembrane region" description="Helical" evidence="9">
    <location>
        <begin position="6"/>
        <end position="29"/>
    </location>
</feature>
<evidence type="ECO:0000313" key="11">
    <source>
        <dbReference type="Proteomes" id="UP001195914"/>
    </source>
</evidence>
<dbReference type="Proteomes" id="UP001195914">
    <property type="component" value="Unassembled WGS sequence"/>
</dbReference>
<evidence type="ECO:0000256" key="7">
    <source>
        <dbReference type="ARBA" id="ARBA00023065"/>
    </source>
</evidence>
<evidence type="ECO:0000256" key="9">
    <source>
        <dbReference type="SAM" id="Phobius"/>
    </source>
</evidence>
<keyword evidence="5" id="KW-0375">Hydrogen ion transport</keyword>
<keyword evidence="8 9" id="KW-0472">Membrane</keyword>
<organism evidence="10 11">
    <name type="scientific">Babesia divergens</name>
    <dbReference type="NCBI Taxonomy" id="32595"/>
    <lineage>
        <taxon>Eukaryota</taxon>
        <taxon>Sar</taxon>
        <taxon>Alveolata</taxon>
        <taxon>Apicomplexa</taxon>
        <taxon>Aconoidasida</taxon>
        <taxon>Piroplasmida</taxon>
        <taxon>Babesiidae</taxon>
        <taxon>Babesia</taxon>
    </lineage>
</organism>
<evidence type="ECO:0000256" key="5">
    <source>
        <dbReference type="ARBA" id="ARBA00022781"/>
    </source>
</evidence>
<feature type="transmembrane region" description="Helical" evidence="9">
    <location>
        <begin position="41"/>
        <end position="66"/>
    </location>
</feature>
<sequence>MDNWGFIRLITAVYAVLAAMVIVAIRLWFRNRVDESERKDFNTLVNLLVPFITFCLWLLWACMYMAQMNPMIVPIKHIHEHVTHAEQAAPVAA</sequence>
<keyword evidence="4 9" id="KW-0812">Transmembrane</keyword>
<keyword evidence="6 9" id="KW-1133">Transmembrane helix</keyword>
<keyword evidence="7" id="KW-0406">Ion transport</keyword>
<protein>
    <submittedName>
        <fullName evidence="10">Uncharacterized protein</fullName>
    </submittedName>
</protein>
<evidence type="ECO:0000256" key="3">
    <source>
        <dbReference type="ARBA" id="ARBA00022448"/>
    </source>
</evidence>
<comment type="similarity">
    <text evidence="2">Belongs to the V-ATPase e1/e2 subunit family.</text>
</comment>
<proteinExistence type="inferred from homology"/>
<evidence type="ECO:0000313" key="10">
    <source>
        <dbReference type="EMBL" id="KAK1933031.1"/>
    </source>
</evidence>
<evidence type="ECO:0000256" key="6">
    <source>
        <dbReference type="ARBA" id="ARBA00022989"/>
    </source>
</evidence>
<dbReference type="InterPro" id="IPR008389">
    <property type="entry name" value="ATPase_V0-cplx_e1/e2_su"/>
</dbReference>
<dbReference type="GO" id="GO:0033179">
    <property type="term" value="C:proton-transporting V-type ATPase, V0 domain"/>
    <property type="evidence" value="ECO:0007669"/>
    <property type="project" value="InterPro"/>
</dbReference>
<accession>A0AAD9G717</accession>
<reference evidence="10" key="2">
    <citation type="submission" date="2021-05" db="EMBL/GenBank/DDBJ databases">
        <authorList>
            <person name="Pain A."/>
        </authorList>
    </citation>
    <scope>NUCLEOTIDE SEQUENCE</scope>
    <source>
        <strain evidence="10">1802A</strain>
    </source>
</reference>